<dbReference type="InterPro" id="IPR001279">
    <property type="entry name" value="Metallo-B-lactamas"/>
</dbReference>
<dbReference type="AlphaFoldDB" id="W0V3V0"/>
<dbReference type="eggNOG" id="COG0491">
    <property type="taxonomic scope" value="Bacteria"/>
</dbReference>
<evidence type="ECO:0000313" key="8">
    <source>
        <dbReference type="Proteomes" id="UP000027604"/>
    </source>
</evidence>
<dbReference type="RefSeq" id="WP_051780810.1">
    <property type="nucleotide sequence ID" value="NZ_BCTH01000035.1"/>
</dbReference>
<feature type="signal peptide" evidence="5">
    <location>
        <begin position="1"/>
        <end position="27"/>
    </location>
</feature>
<dbReference type="CDD" id="cd07720">
    <property type="entry name" value="OPHC2-like_MBL-fold"/>
    <property type="match status" value="1"/>
</dbReference>
<comment type="similarity">
    <text evidence="1">Belongs to the metallo-beta-lactamase superfamily.</text>
</comment>
<evidence type="ECO:0000256" key="4">
    <source>
        <dbReference type="ARBA" id="ARBA00022833"/>
    </source>
</evidence>
<name>W0V3V0_9BURK</name>
<dbReference type="STRING" id="1349767.GJA_2870"/>
<dbReference type="Pfam" id="PF00753">
    <property type="entry name" value="Lactamase_B"/>
    <property type="match status" value="1"/>
</dbReference>
<dbReference type="GO" id="GO:0016787">
    <property type="term" value="F:hydrolase activity"/>
    <property type="evidence" value="ECO:0007669"/>
    <property type="project" value="UniProtKB-KW"/>
</dbReference>
<dbReference type="SMART" id="SM00849">
    <property type="entry name" value="Lactamase_B"/>
    <property type="match status" value="1"/>
</dbReference>
<dbReference type="HOGENOM" id="CLU_056519_0_0_4"/>
<evidence type="ECO:0000313" key="7">
    <source>
        <dbReference type="EMBL" id="CDG83499.1"/>
    </source>
</evidence>
<dbReference type="GO" id="GO:0046872">
    <property type="term" value="F:metal ion binding"/>
    <property type="evidence" value="ECO:0007669"/>
    <property type="project" value="UniProtKB-KW"/>
</dbReference>
<sequence length="321" mass="34362">MNHNKLYTTAKIAIFLAGSAMAGLALAAAPMAGTPAPGFFRMMLGDFEVTALSDGTEPLPVDQLMRHATPAKVNQLLAKSYLASPLETSFNAFLINTGSKLVLIDTGSGTMFGKTLNKLQHNLKASGYQPEQVDEIYLTHMHSDHEGGLSENGAALFPNAVVRAEKHESDFWLNPEHLAKARPGQKADFNNANSALAPYLAAGKYQAFDGDVELIPGISSQLAAGHTAGHSVYVVQSKGQKLVLVGDLVHFGPVQFADPSITTAFDSNSKSADQARTRLLDDASKAGYLIGAAHLQFPGLGRLRKNGGTYQWIPVNYTQMH</sequence>
<accession>W0V3V0</accession>
<protein>
    <submittedName>
        <fullName evidence="7">Methyl parathion hydrolase</fullName>
    </submittedName>
</protein>
<dbReference type="InterPro" id="IPR036866">
    <property type="entry name" value="RibonucZ/Hydroxyglut_hydro"/>
</dbReference>
<evidence type="ECO:0000259" key="6">
    <source>
        <dbReference type="SMART" id="SM00849"/>
    </source>
</evidence>
<keyword evidence="5" id="KW-0732">Signal</keyword>
<feature type="domain" description="Metallo-beta-lactamase" evidence="6">
    <location>
        <begin position="89"/>
        <end position="294"/>
    </location>
</feature>
<dbReference type="SUPFAM" id="SSF56281">
    <property type="entry name" value="Metallo-hydrolase/oxidoreductase"/>
    <property type="match status" value="1"/>
</dbReference>
<feature type="chain" id="PRO_5004797544" evidence="5">
    <location>
        <begin position="28"/>
        <end position="321"/>
    </location>
</feature>
<dbReference type="KEGG" id="jag:GJA_2870"/>
<evidence type="ECO:0000256" key="3">
    <source>
        <dbReference type="ARBA" id="ARBA00022801"/>
    </source>
</evidence>
<dbReference type="PANTHER" id="PTHR42978:SF6">
    <property type="entry name" value="QUORUM-QUENCHING LACTONASE YTNP-RELATED"/>
    <property type="match status" value="1"/>
</dbReference>
<dbReference type="OrthoDB" id="5443440at2"/>
<organism evidence="7 8">
    <name type="scientific">Janthinobacterium agaricidamnosum NBRC 102515 = DSM 9628</name>
    <dbReference type="NCBI Taxonomy" id="1349767"/>
    <lineage>
        <taxon>Bacteria</taxon>
        <taxon>Pseudomonadati</taxon>
        <taxon>Pseudomonadota</taxon>
        <taxon>Betaproteobacteria</taxon>
        <taxon>Burkholderiales</taxon>
        <taxon>Oxalobacteraceae</taxon>
        <taxon>Janthinobacterium</taxon>
    </lineage>
</organism>
<keyword evidence="4" id="KW-0862">Zinc</keyword>
<dbReference type="Gene3D" id="3.60.15.10">
    <property type="entry name" value="Ribonuclease Z/Hydroxyacylglutathione hydrolase-like"/>
    <property type="match status" value="1"/>
</dbReference>
<dbReference type="PANTHER" id="PTHR42978">
    <property type="entry name" value="QUORUM-QUENCHING LACTONASE YTNP-RELATED-RELATED"/>
    <property type="match status" value="1"/>
</dbReference>
<dbReference type="PATRIC" id="fig|1349767.4.peg.4589"/>
<gene>
    <name evidence="7" type="primary">mpd</name>
    <name evidence="7" type="ORF">GJA_2870</name>
</gene>
<dbReference type="EMBL" id="HG322949">
    <property type="protein sequence ID" value="CDG83499.1"/>
    <property type="molecule type" value="Genomic_DNA"/>
</dbReference>
<reference evidence="7 8" key="1">
    <citation type="journal article" date="2015" name="Genome Announc.">
        <title>Genome Sequence of Mushroom Soft-Rot Pathogen Janthinobacterium agaricidamnosum.</title>
        <authorList>
            <person name="Graupner K."/>
            <person name="Lackner G."/>
            <person name="Hertweck C."/>
        </authorList>
    </citation>
    <scope>NUCLEOTIDE SEQUENCE [LARGE SCALE GENOMIC DNA]</scope>
    <source>
        <strain evidence="8">NBRC 102515 / DSM 9628</strain>
    </source>
</reference>
<evidence type="ECO:0000256" key="2">
    <source>
        <dbReference type="ARBA" id="ARBA00022723"/>
    </source>
</evidence>
<evidence type="ECO:0000256" key="1">
    <source>
        <dbReference type="ARBA" id="ARBA00007749"/>
    </source>
</evidence>
<evidence type="ECO:0000256" key="5">
    <source>
        <dbReference type="SAM" id="SignalP"/>
    </source>
</evidence>
<dbReference type="Proteomes" id="UP000027604">
    <property type="component" value="Chromosome I"/>
</dbReference>
<keyword evidence="3 7" id="KW-0378">Hydrolase</keyword>
<keyword evidence="8" id="KW-1185">Reference proteome</keyword>
<proteinExistence type="inferred from homology"/>
<keyword evidence="2" id="KW-0479">Metal-binding</keyword>
<dbReference type="InterPro" id="IPR051013">
    <property type="entry name" value="MBL_superfamily_lactonases"/>
</dbReference>